<dbReference type="STRING" id="2754.EH55_06190"/>
<dbReference type="InterPro" id="IPR027417">
    <property type="entry name" value="P-loop_NTPase"/>
</dbReference>
<dbReference type="Gene3D" id="3.40.50.300">
    <property type="entry name" value="P-loop containing nucleotide triphosphate hydrolases"/>
    <property type="match status" value="1"/>
</dbReference>
<dbReference type="Pfam" id="PF00005">
    <property type="entry name" value="ABC_tran"/>
    <property type="match status" value="1"/>
</dbReference>
<evidence type="ECO:0000256" key="2">
    <source>
        <dbReference type="ARBA" id="ARBA00022741"/>
    </source>
</evidence>
<dbReference type="RefSeq" id="WP_037976687.1">
    <property type="nucleotide sequence ID" value="NZ_CALIAO010000051.1"/>
</dbReference>
<dbReference type="GO" id="GO:0005524">
    <property type="term" value="F:ATP binding"/>
    <property type="evidence" value="ECO:0007669"/>
    <property type="project" value="UniProtKB-KW"/>
</dbReference>
<dbReference type="GO" id="GO:0005886">
    <property type="term" value="C:plasma membrane"/>
    <property type="evidence" value="ECO:0007669"/>
    <property type="project" value="TreeGrafter"/>
</dbReference>
<dbReference type="PROSITE" id="PS50893">
    <property type="entry name" value="ABC_TRANSPORTER_2"/>
    <property type="match status" value="1"/>
</dbReference>
<accession>A0A073IR72</accession>
<keyword evidence="3" id="KW-0067">ATP-binding</keyword>
<dbReference type="GeneID" id="90983867"/>
<gene>
    <name evidence="5" type="ORF">EH55_06190</name>
</gene>
<dbReference type="InterPro" id="IPR003593">
    <property type="entry name" value="AAA+_ATPase"/>
</dbReference>
<evidence type="ECO:0000256" key="3">
    <source>
        <dbReference type="ARBA" id="ARBA00022840"/>
    </source>
</evidence>
<dbReference type="Proteomes" id="UP000027665">
    <property type="component" value="Unassembled WGS sequence"/>
</dbReference>
<dbReference type="FunFam" id="3.40.50.300:FF:000421">
    <property type="entry name" value="Branched-chain amino acid ABC transporter ATP-binding protein"/>
    <property type="match status" value="1"/>
</dbReference>
<dbReference type="EMBL" id="JMKI01000036">
    <property type="protein sequence ID" value="KEJ91971.1"/>
    <property type="molecule type" value="Genomic_DNA"/>
</dbReference>
<dbReference type="InterPro" id="IPR051120">
    <property type="entry name" value="ABC_AA/LPS_Transport"/>
</dbReference>
<evidence type="ECO:0000313" key="6">
    <source>
        <dbReference type="Proteomes" id="UP000027665"/>
    </source>
</evidence>
<evidence type="ECO:0000313" key="5">
    <source>
        <dbReference type="EMBL" id="KEJ91971.1"/>
    </source>
</evidence>
<dbReference type="CDD" id="cd03219">
    <property type="entry name" value="ABC_Mj1267_LivG_branched"/>
    <property type="match status" value="1"/>
</dbReference>
<dbReference type="PATRIC" id="fig|2754.20.peg.1499"/>
<dbReference type="OrthoDB" id="9779136at2"/>
<dbReference type="AlphaFoldDB" id="A0A073IR72"/>
<dbReference type="PANTHER" id="PTHR45772">
    <property type="entry name" value="CONSERVED COMPONENT OF ABC TRANSPORTER FOR NATURAL AMINO ACIDS-RELATED"/>
    <property type="match status" value="1"/>
</dbReference>
<dbReference type="InterPro" id="IPR003439">
    <property type="entry name" value="ABC_transporter-like_ATP-bd"/>
</dbReference>
<dbReference type="SUPFAM" id="SSF52540">
    <property type="entry name" value="P-loop containing nucleoside triphosphate hydrolases"/>
    <property type="match status" value="1"/>
</dbReference>
<sequence length="249" mass="26909">MALLEVRDLTMKFGSLLANSDVSFEVEKGTIVGLIGPNGAGKTTLFNCVAGLYKPTSGRVVFKGVDVTNLPAYKMARLGVARTFQVVRPLKEMTVFENIMVGAYMRTSDSSKAAAAAERCMELCFLGDDRDRPAGGLTIGNKKRLEVARALATGPELLLLDEAVAGLTSTEIKEMVEVIVRLRREGITILMVEHIMEAIMPIADKIVVLASGKKIAEGAPADIVKDPVVTTAYFGEKFSKRLKERKEGA</sequence>
<dbReference type="GO" id="GO:0016887">
    <property type="term" value="F:ATP hydrolysis activity"/>
    <property type="evidence" value="ECO:0007669"/>
    <property type="project" value="InterPro"/>
</dbReference>
<protein>
    <submittedName>
        <fullName evidence="5">ABC transporter</fullName>
    </submittedName>
</protein>
<comment type="caution">
    <text evidence="5">The sequence shown here is derived from an EMBL/GenBank/DDBJ whole genome shotgun (WGS) entry which is preliminary data.</text>
</comment>
<dbReference type="Pfam" id="PF12399">
    <property type="entry name" value="BCA_ABC_TP_C"/>
    <property type="match status" value="1"/>
</dbReference>
<dbReference type="InterPro" id="IPR032823">
    <property type="entry name" value="BCA_ABC_TP_C"/>
</dbReference>
<keyword evidence="6" id="KW-1185">Reference proteome</keyword>
<name>A0A073IR72_9BACT</name>
<organism evidence="5 6">
    <name type="scientific">Synergistes jonesii</name>
    <dbReference type="NCBI Taxonomy" id="2754"/>
    <lineage>
        <taxon>Bacteria</taxon>
        <taxon>Thermotogati</taxon>
        <taxon>Synergistota</taxon>
        <taxon>Synergistia</taxon>
        <taxon>Synergistales</taxon>
        <taxon>Synergistaceae</taxon>
        <taxon>Synergistes</taxon>
    </lineage>
</organism>
<keyword evidence="1" id="KW-0813">Transport</keyword>
<reference evidence="5 6" key="1">
    <citation type="submission" date="2014-04" db="EMBL/GenBank/DDBJ databases">
        <title>Draft Genome Sequence of Synergistes jonesii.</title>
        <authorList>
            <person name="Coil D.A."/>
            <person name="Eisen J.A."/>
            <person name="Holland-Moritz H.E."/>
        </authorList>
    </citation>
    <scope>NUCLEOTIDE SEQUENCE [LARGE SCALE GENOMIC DNA]</scope>
    <source>
        <strain evidence="5 6">78-1</strain>
    </source>
</reference>
<feature type="domain" description="ABC transporter" evidence="4">
    <location>
        <begin position="4"/>
        <end position="236"/>
    </location>
</feature>
<dbReference type="SMART" id="SM00382">
    <property type="entry name" value="AAA"/>
    <property type="match status" value="1"/>
</dbReference>
<evidence type="ECO:0000256" key="1">
    <source>
        <dbReference type="ARBA" id="ARBA00022448"/>
    </source>
</evidence>
<dbReference type="eggNOG" id="COG0411">
    <property type="taxonomic scope" value="Bacteria"/>
</dbReference>
<proteinExistence type="predicted"/>
<evidence type="ECO:0000259" key="4">
    <source>
        <dbReference type="PROSITE" id="PS50893"/>
    </source>
</evidence>
<keyword evidence="2" id="KW-0547">Nucleotide-binding</keyword>